<feature type="transmembrane region" description="Helical" evidence="11">
    <location>
        <begin position="246"/>
        <end position="266"/>
    </location>
</feature>
<evidence type="ECO:0000256" key="6">
    <source>
        <dbReference type="ARBA" id="ARBA00023053"/>
    </source>
</evidence>
<feature type="transmembrane region" description="Helical" evidence="11">
    <location>
        <begin position="206"/>
        <end position="226"/>
    </location>
</feature>
<keyword evidence="3" id="KW-0050">Antiport</keyword>
<dbReference type="Gene3D" id="1.20.1530.20">
    <property type="match status" value="1"/>
</dbReference>
<evidence type="ECO:0000256" key="3">
    <source>
        <dbReference type="ARBA" id="ARBA00022449"/>
    </source>
</evidence>
<dbReference type="Proteomes" id="UP001472866">
    <property type="component" value="Chromosome 16"/>
</dbReference>
<keyword evidence="7" id="KW-0406">Ion transport</keyword>
<evidence type="ECO:0000256" key="9">
    <source>
        <dbReference type="ARBA" id="ARBA00023201"/>
    </source>
</evidence>
<keyword evidence="4 11" id="KW-0812">Transmembrane</keyword>
<evidence type="ECO:0000256" key="1">
    <source>
        <dbReference type="ARBA" id="ARBA00004141"/>
    </source>
</evidence>
<keyword evidence="2" id="KW-0813">Transport</keyword>
<evidence type="ECO:0000256" key="11">
    <source>
        <dbReference type="SAM" id="Phobius"/>
    </source>
</evidence>
<evidence type="ECO:0000256" key="2">
    <source>
        <dbReference type="ARBA" id="ARBA00022448"/>
    </source>
</evidence>
<feature type="transmembrane region" description="Helical" evidence="11">
    <location>
        <begin position="360"/>
        <end position="382"/>
    </location>
</feature>
<feature type="transmembrane region" description="Helical" evidence="11">
    <location>
        <begin position="173"/>
        <end position="194"/>
    </location>
</feature>
<feature type="compositionally biased region" description="Polar residues" evidence="10">
    <location>
        <begin position="594"/>
        <end position="605"/>
    </location>
</feature>
<dbReference type="GO" id="GO:1902600">
    <property type="term" value="P:proton transmembrane transport"/>
    <property type="evidence" value="ECO:0007669"/>
    <property type="project" value="InterPro"/>
</dbReference>
<evidence type="ECO:0000256" key="5">
    <source>
        <dbReference type="ARBA" id="ARBA00022989"/>
    </source>
</evidence>
<organism evidence="13 14">
    <name type="scientific">Chloropicon roscoffensis</name>
    <dbReference type="NCBI Taxonomy" id="1461544"/>
    <lineage>
        <taxon>Eukaryota</taxon>
        <taxon>Viridiplantae</taxon>
        <taxon>Chlorophyta</taxon>
        <taxon>Chloropicophyceae</taxon>
        <taxon>Chloropicales</taxon>
        <taxon>Chloropicaceae</taxon>
        <taxon>Chloropicon</taxon>
    </lineage>
</organism>
<evidence type="ECO:0000256" key="7">
    <source>
        <dbReference type="ARBA" id="ARBA00023065"/>
    </source>
</evidence>
<dbReference type="GO" id="GO:0006814">
    <property type="term" value="P:sodium ion transport"/>
    <property type="evidence" value="ECO:0007669"/>
    <property type="project" value="UniProtKB-KW"/>
</dbReference>
<keyword evidence="6" id="KW-0915">Sodium</keyword>
<keyword evidence="5 11" id="KW-1133">Transmembrane helix</keyword>
<feature type="domain" description="Cation/H+ exchanger transmembrane" evidence="12">
    <location>
        <begin position="38"/>
        <end position="413"/>
    </location>
</feature>
<evidence type="ECO:0000256" key="10">
    <source>
        <dbReference type="SAM" id="MobiDB-lite"/>
    </source>
</evidence>
<feature type="transmembrane region" description="Helical" evidence="11">
    <location>
        <begin position="394"/>
        <end position="419"/>
    </location>
</feature>
<dbReference type="Pfam" id="PF00999">
    <property type="entry name" value="Na_H_Exchanger"/>
    <property type="match status" value="1"/>
</dbReference>
<dbReference type="AlphaFoldDB" id="A0AAX4PLR3"/>
<protein>
    <submittedName>
        <fullName evidence="13">Sodium/hydrogen exchanger protein</fullName>
    </submittedName>
</protein>
<evidence type="ECO:0000259" key="12">
    <source>
        <dbReference type="Pfam" id="PF00999"/>
    </source>
</evidence>
<keyword evidence="9" id="KW-0739">Sodium transport</keyword>
<feature type="transmembrane region" description="Helical" evidence="11">
    <location>
        <begin position="139"/>
        <end position="161"/>
    </location>
</feature>
<gene>
    <name evidence="13" type="ORF">HKI87_16g84130</name>
</gene>
<evidence type="ECO:0000313" key="14">
    <source>
        <dbReference type="Proteomes" id="UP001472866"/>
    </source>
</evidence>
<feature type="transmembrane region" description="Helical" evidence="11">
    <location>
        <begin position="29"/>
        <end position="50"/>
    </location>
</feature>
<feature type="transmembrane region" description="Helical" evidence="11">
    <location>
        <begin position="325"/>
        <end position="348"/>
    </location>
</feature>
<keyword evidence="8 11" id="KW-0472">Membrane</keyword>
<dbReference type="PANTHER" id="PTHR43562">
    <property type="entry name" value="NAPA-TYPE SODIUM/HYDROGEN ANTIPORTER"/>
    <property type="match status" value="1"/>
</dbReference>
<dbReference type="InterPro" id="IPR006153">
    <property type="entry name" value="Cation/H_exchanger_TM"/>
</dbReference>
<proteinExistence type="predicted"/>
<dbReference type="EMBL" id="CP151516">
    <property type="protein sequence ID" value="WZN66842.1"/>
    <property type="molecule type" value="Genomic_DNA"/>
</dbReference>
<feature type="transmembrane region" description="Helical" evidence="11">
    <location>
        <begin position="112"/>
        <end position="133"/>
    </location>
</feature>
<name>A0AAX4PLR3_9CHLO</name>
<evidence type="ECO:0000313" key="13">
    <source>
        <dbReference type="EMBL" id="WZN66842.1"/>
    </source>
</evidence>
<sequence length="605" mass="65423">MENATTALHGMGECDHVVDGSGDHMEDEFYNLTMLLVFLLATWVVGKLAVKAKIPSLVGEMVVGMVLGPELLNVVPFPLALTLVGEVGLLLLVLEAGLEVDLAMLKQIGGKGLVVAAVGSALPLGIGTALAFWVARIDIIEAFAVGASLAPTSMAIALNILKVGKQLHTPCGQLIIAAAVIDDVVALILLSMVKALQNDPLSPTDFVIPIASSAAFTLAIGGFAVVGMPRLMKIPVVKKHSESETFVNIAFFTLFLLAIGLMNATFYGKSSFLLGAFLAGLCFCTVGKIQALWHSQVKRIETWMLRIFFSCSVAFKVPVKDLWTLEVVGFAALLLVALLGKVVTGVFGPSPPQVLFPKPTVFFTIGCAMSAWGEFAFVVANTSLDLGIMKSDTFASVVLAVVASAVISPWALSLTLLIAQKERDRIHHEVNMSVRRTGTEHKYLEVDICCVNRWGLVDGLIDKFHKLDLSVLDFTCTTLDKYSISRLYLLASSRGRGMADITSAISEYCGIPHESDDDFGVLPESPIPSAVFKQEDLQLQDVELYPCMSIRPWMGKNSEGEPAEMQESLHKFTKRVNSARKLSQRSARSESFVEMQNSIIRSAQQ</sequence>
<reference evidence="13 14" key="1">
    <citation type="submission" date="2024-03" db="EMBL/GenBank/DDBJ databases">
        <title>Complete genome sequence of the green alga Chloropicon roscoffensis RCC1871.</title>
        <authorList>
            <person name="Lemieux C."/>
            <person name="Pombert J.-F."/>
            <person name="Otis C."/>
            <person name="Turmel M."/>
        </authorList>
    </citation>
    <scope>NUCLEOTIDE SEQUENCE [LARGE SCALE GENOMIC DNA]</scope>
    <source>
        <strain evidence="13 14">RCC1871</strain>
    </source>
</reference>
<feature type="region of interest" description="Disordered" evidence="10">
    <location>
        <begin position="580"/>
        <end position="605"/>
    </location>
</feature>
<dbReference type="GO" id="GO:0016020">
    <property type="term" value="C:membrane"/>
    <property type="evidence" value="ECO:0007669"/>
    <property type="project" value="UniProtKB-SubCell"/>
</dbReference>
<dbReference type="PANTHER" id="PTHR43562:SF3">
    <property type="entry name" value="SODIUM ION_PROTON EXCHANGER (EUROFUNG)"/>
    <property type="match status" value="1"/>
</dbReference>
<evidence type="ECO:0000256" key="4">
    <source>
        <dbReference type="ARBA" id="ARBA00022692"/>
    </source>
</evidence>
<dbReference type="GO" id="GO:0015297">
    <property type="term" value="F:antiporter activity"/>
    <property type="evidence" value="ECO:0007669"/>
    <property type="project" value="UniProtKB-KW"/>
</dbReference>
<accession>A0AAX4PLR3</accession>
<evidence type="ECO:0000256" key="8">
    <source>
        <dbReference type="ARBA" id="ARBA00023136"/>
    </source>
</evidence>
<keyword evidence="14" id="KW-1185">Reference proteome</keyword>
<dbReference type="InterPro" id="IPR038770">
    <property type="entry name" value="Na+/solute_symporter_sf"/>
</dbReference>
<feature type="transmembrane region" description="Helical" evidence="11">
    <location>
        <begin position="272"/>
        <end position="291"/>
    </location>
</feature>
<comment type="subcellular location">
    <subcellularLocation>
        <location evidence="1">Membrane</location>
        <topology evidence="1">Multi-pass membrane protein</topology>
    </subcellularLocation>
</comment>